<dbReference type="Proteomes" id="UP000029085">
    <property type="component" value="Unassembled WGS sequence"/>
</dbReference>
<feature type="chain" id="PRO_5001826355" description="Lipoprotein" evidence="1">
    <location>
        <begin position="18"/>
        <end position="135"/>
    </location>
</feature>
<keyword evidence="3" id="KW-1185">Reference proteome</keyword>
<dbReference type="OrthoDB" id="5966619at2"/>
<reference evidence="3" key="1">
    <citation type="submission" date="2013-08" db="EMBL/GenBank/DDBJ databases">
        <title>Genome sequencing of Arenimonas donghaensis.</title>
        <authorList>
            <person name="Chen F."/>
            <person name="Wang G."/>
        </authorList>
    </citation>
    <scope>NUCLEOTIDE SEQUENCE [LARGE SCALE GENOMIC DNA]</scope>
    <source>
        <strain evidence="3">HO3-R19</strain>
    </source>
</reference>
<dbReference type="InterPro" id="IPR045500">
    <property type="entry name" value="DUF6491"/>
</dbReference>
<keyword evidence="1" id="KW-0732">Signal</keyword>
<proteinExistence type="predicted"/>
<evidence type="ECO:0000313" key="3">
    <source>
        <dbReference type="Proteomes" id="UP000029085"/>
    </source>
</evidence>
<dbReference type="EMBL" id="AVCJ01000003">
    <property type="protein sequence ID" value="KFL37458.1"/>
    <property type="molecule type" value="Genomic_DNA"/>
</dbReference>
<organism evidence="2 3">
    <name type="scientific">Arenimonas donghaensis DSM 18148 = HO3-R19</name>
    <dbReference type="NCBI Taxonomy" id="1121014"/>
    <lineage>
        <taxon>Bacteria</taxon>
        <taxon>Pseudomonadati</taxon>
        <taxon>Pseudomonadota</taxon>
        <taxon>Gammaproteobacteria</taxon>
        <taxon>Lysobacterales</taxon>
        <taxon>Lysobacteraceae</taxon>
        <taxon>Arenimonas</taxon>
    </lineage>
</organism>
<feature type="signal peptide" evidence="1">
    <location>
        <begin position="1"/>
        <end position="17"/>
    </location>
</feature>
<comment type="caution">
    <text evidence="2">The sequence shown here is derived from an EMBL/GenBank/DDBJ whole genome shotgun (WGS) entry which is preliminary data.</text>
</comment>
<sequence>MRPVLVLPGLLALLVSAACSPGPGSAPRHGAITHPSQCLDPDLARGWTDIDNVTLLVDAGVRKYRVRLAEPCFALGTSPELRFIGDSISNRVCGHLGEYVVSDGQRCRIDRVERLDDDAYARALAGDEADDGPGD</sequence>
<dbReference type="PROSITE" id="PS51257">
    <property type="entry name" value="PROKAR_LIPOPROTEIN"/>
    <property type="match status" value="1"/>
</dbReference>
<name>A0A087MKQ5_9GAMM</name>
<evidence type="ECO:0008006" key="4">
    <source>
        <dbReference type="Google" id="ProtNLM"/>
    </source>
</evidence>
<dbReference type="AlphaFoldDB" id="A0A087MKQ5"/>
<evidence type="ECO:0000313" key="2">
    <source>
        <dbReference type="EMBL" id="KFL37458.1"/>
    </source>
</evidence>
<evidence type="ECO:0000256" key="1">
    <source>
        <dbReference type="SAM" id="SignalP"/>
    </source>
</evidence>
<dbReference type="PATRIC" id="fig|1121014.3.peg.700"/>
<gene>
    <name evidence="2" type="ORF">N788_09705</name>
</gene>
<protein>
    <recommendedName>
        <fullName evidence="4">Lipoprotein</fullName>
    </recommendedName>
</protein>
<reference evidence="2 3" key="2">
    <citation type="journal article" date="2015" name="Stand. Genomic Sci.">
        <title>High quality draft genomic sequence of Arenimonas donghaensis DSM 18148(T).</title>
        <authorList>
            <person name="Chen F."/>
            <person name="Wang H."/>
            <person name="Cao Y."/>
            <person name="Li X."/>
            <person name="Wang G."/>
        </authorList>
    </citation>
    <scope>NUCLEOTIDE SEQUENCE [LARGE SCALE GENOMIC DNA]</scope>
    <source>
        <strain evidence="2 3">HO3-R19</strain>
    </source>
</reference>
<accession>A0A087MKQ5</accession>
<dbReference type="Pfam" id="PF20101">
    <property type="entry name" value="DUF6491"/>
    <property type="match status" value="1"/>
</dbReference>
<dbReference type="RefSeq" id="WP_034221038.1">
    <property type="nucleotide sequence ID" value="NZ_AVCJ01000003.1"/>
</dbReference>